<proteinExistence type="predicted"/>
<gene>
    <name evidence="2" type="ORF">KK137_04460</name>
</gene>
<reference evidence="2 3" key="1">
    <citation type="submission" date="2021-05" db="EMBL/GenBank/DDBJ databases">
        <title>Croceibacterium sp. LX-88 genome sequence.</title>
        <authorList>
            <person name="Luo X."/>
        </authorList>
    </citation>
    <scope>NUCLEOTIDE SEQUENCE [LARGE SCALE GENOMIC DNA]</scope>
    <source>
        <strain evidence="2 3">LX-88</strain>
    </source>
</reference>
<evidence type="ECO:0000313" key="3">
    <source>
        <dbReference type="Proteomes" id="UP000811255"/>
    </source>
</evidence>
<dbReference type="SUPFAM" id="SSF110296">
    <property type="entry name" value="Oligoxyloglucan reducing end-specific cellobiohydrolase"/>
    <property type="match status" value="1"/>
</dbReference>
<dbReference type="Proteomes" id="UP000811255">
    <property type="component" value="Unassembled WGS sequence"/>
</dbReference>
<protein>
    <submittedName>
        <fullName evidence="2">Uncharacterized protein</fullName>
    </submittedName>
</protein>
<name>A0ABS5W1D9_9SPHN</name>
<organism evidence="2 3">
    <name type="scientific">Croceibacterium selenioxidans</name>
    <dbReference type="NCBI Taxonomy" id="2838833"/>
    <lineage>
        <taxon>Bacteria</taxon>
        <taxon>Pseudomonadati</taxon>
        <taxon>Pseudomonadota</taxon>
        <taxon>Alphaproteobacteria</taxon>
        <taxon>Sphingomonadales</taxon>
        <taxon>Erythrobacteraceae</taxon>
        <taxon>Croceibacterium</taxon>
    </lineage>
</organism>
<feature type="signal peptide" evidence="1">
    <location>
        <begin position="1"/>
        <end position="18"/>
    </location>
</feature>
<keyword evidence="1" id="KW-0732">Signal</keyword>
<keyword evidence="3" id="KW-1185">Reference proteome</keyword>
<evidence type="ECO:0000256" key="1">
    <source>
        <dbReference type="SAM" id="SignalP"/>
    </source>
</evidence>
<accession>A0ABS5W1D9</accession>
<dbReference type="RefSeq" id="WP_214534835.1">
    <property type="nucleotide sequence ID" value="NZ_JAHFVK010000001.1"/>
</dbReference>
<feature type="chain" id="PRO_5046309800" evidence="1">
    <location>
        <begin position="19"/>
        <end position="129"/>
    </location>
</feature>
<sequence length="129" mass="14028">MRWAIAMAALVAATPASAQRIAIDRSVYLERWVGGAMQVEPATQLLRGDRVVTILSWDAPEDGSYTVVSPVPAGLAVQSASHANVEISLDGGRSWQRLADPEHIPQATTHLRWRLEGSAGRLSYRAIVR</sequence>
<dbReference type="EMBL" id="JAHFVK010000001">
    <property type="protein sequence ID" value="MBT2133581.1"/>
    <property type="molecule type" value="Genomic_DNA"/>
</dbReference>
<comment type="caution">
    <text evidence="2">The sequence shown here is derived from an EMBL/GenBank/DDBJ whole genome shotgun (WGS) entry which is preliminary data.</text>
</comment>
<evidence type="ECO:0000313" key="2">
    <source>
        <dbReference type="EMBL" id="MBT2133581.1"/>
    </source>
</evidence>